<proteinExistence type="predicted"/>
<protein>
    <submittedName>
        <fullName evidence="1">Uncharacterized protein</fullName>
    </submittedName>
</protein>
<gene>
    <name evidence="1" type="ORF">LELO1147_LOCUS74</name>
</gene>
<dbReference type="AlphaFoldDB" id="A0A7S2VWS2"/>
<name>A0A7S2VWS2_9DINO</name>
<dbReference type="EMBL" id="HBHF01000552">
    <property type="protein sequence ID" value="CAD9653624.1"/>
    <property type="molecule type" value="Transcribed_RNA"/>
</dbReference>
<sequence>MGQQGLCQKRALSGAPFDDCADSSPPCRPSIYQDGFARAMRSDMDIPTDEDRALAISMCQRCILAYSRVAPEVIRNAQTVGELRCYVKEMQARECMLNGYDGQDDREQEGLTGGAIR</sequence>
<reference evidence="1" key="1">
    <citation type="submission" date="2021-01" db="EMBL/GenBank/DDBJ databases">
        <authorList>
            <person name="Corre E."/>
            <person name="Pelletier E."/>
            <person name="Niang G."/>
            <person name="Scheremetjew M."/>
            <person name="Finn R."/>
            <person name="Kale V."/>
            <person name="Holt S."/>
            <person name="Cochrane G."/>
            <person name="Meng A."/>
            <person name="Brown T."/>
            <person name="Cohen L."/>
        </authorList>
    </citation>
    <scope>NUCLEOTIDE SEQUENCE</scope>
    <source>
        <strain evidence="1">SPMC 104</strain>
    </source>
</reference>
<evidence type="ECO:0000313" key="1">
    <source>
        <dbReference type="EMBL" id="CAD9653624.1"/>
    </source>
</evidence>
<organism evidence="1">
    <name type="scientific">Lessardia elongata</name>
    <dbReference type="NCBI Taxonomy" id="210733"/>
    <lineage>
        <taxon>Eukaryota</taxon>
        <taxon>Sar</taxon>
        <taxon>Alveolata</taxon>
        <taxon>Dinophyceae</taxon>
        <taxon>Peridiniales</taxon>
        <taxon>Podolampadaceae</taxon>
        <taxon>Lessardia</taxon>
    </lineage>
</organism>
<accession>A0A7S2VWS2</accession>